<comment type="subcellular location">
    <subcellularLocation>
        <location evidence="1">Cytoplasm</location>
    </subcellularLocation>
</comment>
<accession>A0ABU0E1C2</accession>
<evidence type="ECO:0000256" key="5">
    <source>
        <dbReference type="ARBA" id="ARBA00022679"/>
    </source>
</evidence>
<keyword evidence="13" id="KW-1185">Reference proteome</keyword>
<evidence type="ECO:0000256" key="2">
    <source>
        <dbReference type="ARBA" id="ARBA00022448"/>
    </source>
</evidence>
<dbReference type="Pfam" id="PF00359">
    <property type="entry name" value="PTS_EIIA_2"/>
    <property type="match status" value="1"/>
</dbReference>
<evidence type="ECO:0000256" key="1">
    <source>
        <dbReference type="ARBA" id="ARBA00004496"/>
    </source>
</evidence>
<evidence type="ECO:0000256" key="3">
    <source>
        <dbReference type="ARBA" id="ARBA00022490"/>
    </source>
</evidence>
<dbReference type="PROSITE" id="PS51094">
    <property type="entry name" value="PTS_EIIA_TYPE_2"/>
    <property type="match status" value="1"/>
</dbReference>
<dbReference type="RefSeq" id="WP_307406761.1">
    <property type="nucleotide sequence ID" value="NZ_JAUSUR010000002.1"/>
</dbReference>
<feature type="domain" description="PTS EIIA type-2" evidence="11">
    <location>
        <begin position="6"/>
        <end position="151"/>
    </location>
</feature>
<name>A0ABU0E1C2_9FIRM</name>
<evidence type="ECO:0000256" key="4">
    <source>
        <dbReference type="ARBA" id="ARBA00022553"/>
    </source>
</evidence>
<evidence type="ECO:0000256" key="8">
    <source>
        <dbReference type="ARBA" id="ARBA00037387"/>
    </source>
</evidence>
<evidence type="ECO:0000259" key="11">
    <source>
        <dbReference type="PROSITE" id="PS51094"/>
    </source>
</evidence>
<keyword evidence="6" id="KW-0598">Phosphotransferase system</keyword>
<evidence type="ECO:0000256" key="10">
    <source>
        <dbReference type="ARBA" id="ARBA00042072"/>
    </source>
</evidence>
<keyword evidence="7" id="KW-0418">Kinase</keyword>
<dbReference type="SUPFAM" id="SSF55804">
    <property type="entry name" value="Phoshotransferase/anion transport protein"/>
    <property type="match status" value="1"/>
</dbReference>
<dbReference type="InterPro" id="IPR016152">
    <property type="entry name" value="PTrfase/Anion_transptr"/>
</dbReference>
<dbReference type="CDD" id="cd00211">
    <property type="entry name" value="PTS_IIA_fru"/>
    <property type="match status" value="1"/>
</dbReference>
<keyword evidence="4" id="KW-0597">Phosphoprotein</keyword>
<dbReference type="Gene3D" id="3.40.930.10">
    <property type="entry name" value="Mannitol-specific EII, Chain A"/>
    <property type="match status" value="1"/>
</dbReference>
<evidence type="ECO:0000313" key="12">
    <source>
        <dbReference type="EMBL" id="MDQ0360674.1"/>
    </source>
</evidence>
<protein>
    <recommendedName>
        <fullName evidence="9">Ascorbate-specific PTS system EIIA component</fullName>
    </recommendedName>
    <alternativeName>
        <fullName evidence="10">Ascorbate-specific phosphotransferase enzyme IIA component</fullName>
    </alternativeName>
</protein>
<keyword evidence="2" id="KW-0813">Transport</keyword>
<evidence type="ECO:0000256" key="7">
    <source>
        <dbReference type="ARBA" id="ARBA00022777"/>
    </source>
</evidence>
<dbReference type="PANTHER" id="PTHR36203:SF1">
    <property type="entry name" value="ASCORBATE-SPECIFIC PTS SYSTEM EIIA COMPONENT"/>
    <property type="match status" value="1"/>
</dbReference>
<dbReference type="InterPro" id="IPR002178">
    <property type="entry name" value="PTS_EIIA_type-2_dom"/>
</dbReference>
<keyword evidence="3" id="KW-0963">Cytoplasm</keyword>
<keyword evidence="5" id="KW-0808">Transferase</keyword>
<proteinExistence type="predicted"/>
<comment type="function">
    <text evidence="8">The phosphoenolpyruvate-dependent sugar phosphotransferase system (sugar PTS), a major carbohydrate active transport system, catalyzes the phosphorylation of incoming sugar substrates concomitantly with their translocation across the cell membrane. The enzyme II UlaABC PTS system is involved in ascorbate transport.</text>
</comment>
<evidence type="ECO:0000313" key="13">
    <source>
        <dbReference type="Proteomes" id="UP001230220"/>
    </source>
</evidence>
<dbReference type="Proteomes" id="UP001230220">
    <property type="component" value="Unassembled WGS sequence"/>
</dbReference>
<dbReference type="EMBL" id="JAUSUR010000002">
    <property type="protein sequence ID" value="MDQ0360674.1"/>
    <property type="molecule type" value="Genomic_DNA"/>
</dbReference>
<evidence type="ECO:0000256" key="9">
    <source>
        <dbReference type="ARBA" id="ARBA00041175"/>
    </source>
</evidence>
<comment type="caution">
    <text evidence="12">The sequence shown here is derived from an EMBL/GenBank/DDBJ whole genome shotgun (WGS) entry which is preliminary data.</text>
</comment>
<organism evidence="12 13">
    <name type="scientific">Breznakia pachnodae</name>
    <dbReference type="NCBI Taxonomy" id="265178"/>
    <lineage>
        <taxon>Bacteria</taxon>
        <taxon>Bacillati</taxon>
        <taxon>Bacillota</taxon>
        <taxon>Erysipelotrichia</taxon>
        <taxon>Erysipelotrichales</taxon>
        <taxon>Erysipelotrichaceae</taxon>
        <taxon>Breznakia</taxon>
    </lineage>
</organism>
<dbReference type="InterPro" id="IPR051351">
    <property type="entry name" value="Ascorbate-PTS_EIIA_comp"/>
</dbReference>
<gene>
    <name evidence="12" type="ORF">J2S15_001419</name>
</gene>
<sequence>MKMLDYLYENDLVRFETGTEDWKEAISLSCQNMIEKEIITETYVKEIIECVETHGAYIVLIPGVAMPHSTDKSEGVLGTGIGFTKFDQDIEFEVGNPDKSAKLFFTLAAKNHDEHCNNISRLSNMLMHEGVVEDLMEMNSMEDFTAIKEKYKDVVEEE</sequence>
<reference evidence="12 13" key="1">
    <citation type="submission" date="2023-07" db="EMBL/GenBank/DDBJ databases">
        <title>Genomic Encyclopedia of Type Strains, Phase IV (KMG-IV): sequencing the most valuable type-strain genomes for metagenomic binning, comparative biology and taxonomic classification.</title>
        <authorList>
            <person name="Goeker M."/>
        </authorList>
    </citation>
    <scope>NUCLEOTIDE SEQUENCE [LARGE SCALE GENOMIC DNA]</scope>
    <source>
        <strain evidence="12 13">DSM 16784</strain>
    </source>
</reference>
<evidence type="ECO:0000256" key="6">
    <source>
        <dbReference type="ARBA" id="ARBA00022683"/>
    </source>
</evidence>
<dbReference type="PANTHER" id="PTHR36203">
    <property type="entry name" value="ASCORBATE-SPECIFIC PTS SYSTEM EIIA COMPONENT"/>
    <property type="match status" value="1"/>
</dbReference>